<name>A0ABW4XNC7_9GAMM</name>
<reference evidence="4" key="1">
    <citation type="journal article" date="2019" name="Int. J. Syst. Evol. Microbiol.">
        <title>The Global Catalogue of Microorganisms (GCM) 10K type strain sequencing project: providing services to taxonomists for standard genome sequencing and annotation.</title>
        <authorList>
            <consortium name="The Broad Institute Genomics Platform"/>
            <consortium name="The Broad Institute Genome Sequencing Center for Infectious Disease"/>
            <person name="Wu L."/>
            <person name="Ma J."/>
        </authorList>
    </citation>
    <scope>NUCLEOTIDE SEQUENCE [LARGE SCALE GENOMIC DNA]</scope>
    <source>
        <strain evidence="4">CGMCC 1.10992</strain>
    </source>
</reference>
<comment type="caution">
    <text evidence="3">The sequence shown here is derived from an EMBL/GenBank/DDBJ whole genome shotgun (WGS) entry which is preliminary data.</text>
</comment>
<gene>
    <name evidence="3" type="ORF">ACFSJ3_13960</name>
</gene>
<feature type="chain" id="PRO_5045379656" description="Membrane-binding protein" evidence="2">
    <location>
        <begin position="19"/>
        <end position="269"/>
    </location>
</feature>
<protein>
    <recommendedName>
        <fullName evidence="5">Membrane-binding protein</fullName>
    </recommendedName>
</protein>
<dbReference type="EMBL" id="JBHUHT010000016">
    <property type="protein sequence ID" value="MFD2097096.1"/>
    <property type="molecule type" value="Genomic_DNA"/>
</dbReference>
<sequence length="269" mass="30226">MNVFLLFLVWVLCFPAMASSPVGDCIQERDIELELPDYRRGVQKGLYTGELCSGKPNGEGIFVTGLGDKYQGFFEHGVMEGNFVIYDNSGSTAAGKFAEGRRHGRFLLTRPSGNKFYYFYRRGALQSGPIPESYMDNYVGEYDDIGQRSGFGELTLAFPLSFTYKGHWLKNEMSGKGSYTFGNGDYYIGEFLNNRYHGEGELLIVDEYKYAGQWVDGRKSGKGKIVWFADESFFDGIFEAGIPHGLGICGDIEASETYECEYRNGKKVK</sequence>
<feature type="signal peptide" evidence="2">
    <location>
        <begin position="1"/>
        <end position="18"/>
    </location>
</feature>
<dbReference type="InterPro" id="IPR003409">
    <property type="entry name" value="MORN"/>
</dbReference>
<organism evidence="3 4">
    <name type="scientific">Corallincola platygyrae</name>
    <dbReference type="NCBI Taxonomy" id="1193278"/>
    <lineage>
        <taxon>Bacteria</taxon>
        <taxon>Pseudomonadati</taxon>
        <taxon>Pseudomonadota</taxon>
        <taxon>Gammaproteobacteria</taxon>
        <taxon>Alteromonadales</taxon>
        <taxon>Psychromonadaceae</taxon>
        <taxon>Corallincola</taxon>
    </lineage>
</organism>
<evidence type="ECO:0000256" key="1">
    <source>
        <dbReference type="ARBA" id="ARBA00022737"/>
    </source>
</evidence>
<evidence type="ECO:0000313" key="4">
    <source>
        <dbReference type="Proteomes" id="UP001597380"/>
    </source>
</evidence>
<dbReference type="Gene3D" id="2.20.110.10">
    <property type="entry name" value="Histone H3 K4-specific methyltransferase SET7/9 N-terminal domain"/>
    <property type="match status" value="2"/>
</dbReference>
<dbReference type="SUPFAM" id="SSF82185">
    <property type="entry name" value="Histone H3 K4-specific methyltransferase SET7/9 N-terminal domain"/>
    <property type="match status" value="2"/>
</dbReference>
<keyword evidence="2" id="KW-0732">Signal</keyword>
<evidence type="ECO:0008006" key="5">
    <source>
        <dbReference type="Google" id="ProtNLM"/>
    </source>
</evidence>
<keyword evidence="1" id="KW-0677">Repeat</keyword>
<evidence type="ECO:0000256" key="2">
    <source>
        <dbReference type="SAM" id="SignalP"/>
    </source>
</evidence>
<dbReference type="Proteomes" id="UP001597380">
    <property type="component" value="Unassembled WGS sequence"/>
</dbReference>
<proteinExistence type="predicted"/>
<dbReference type="PANTHER" id="PTHR43215:SF14">
    <property type="entry name" value="RADIAL SPOKE HEAD 1 HOMOLOG"/>
    <property type="match status" value="1"/>
</dbReference>
<dbReference type="Pfam" id="PF02493">
    <property type="entry name" value="MORN"/>
    <property type="match status" value="5"/>
</dbReference>
<keyword evidence="4" id="KW-1185">Reference proteome</keyword>
<dbReference type="PANTHER" id="PTHR43215">
    <property type="entry name" value="RADIAL SPOKE HEAD 1 HOMOLOG"/>
    <property type="match status" value="1"/>
</dbReference>
<evidence type="ECO:0000313" key="3">
    <source>
        <dbReference type="EMBL" id="MFD2097096.1"/>
    </source>
</evidence>
<dbReference type="SMART" id="SM00698">
    <property type="entry name" value="MORN"/>
    <property type="match status" value="4"/>
</dbReference>
<accession>A0ABW4XNC7</accession>
<dbReference type="RefSeq" id="WP_345339979.1">
    <property type="nucleotide sequence ID" value="NZ_BAABLI010000012.1"/>
</dbReference>